<dbReference type="InterPro" id="IPR036188">
    <property type="entry name" value="FAD/NAD-bd_sf"/>
</dbReference>
<dbReference type="GO" id="GO:0004497">
    <property type="term" value="F:monooxygenase activity"/>
    <property type="evidence" value="ECO:0007669"/>
    <property type="project" value="UniProtKB-KW"/>
</dbReference>
<evidence type="ECO:0000313" key="7">
    <source>
        <dbReference type="Proteomes" id="UP000544331"/>
    </source>
</evidence>
<feature type="domain" description="FAD-binding" evidence="5">
    <location>
        <begin position="577"/>
        <end position="760"/>
    </location>
</feature>
<dbReference type="Pfam" id="PF01494">
    <property type="entry name" value="FAD_binding_3"/>
    <property type="match status" value="1"/>
</dbReference>
<keyword evidence="4" id="KW-0503">Monooxygenase</keyword>
<reference evidence="6 7" key="1">
    <citation type="submission" date="2020-05" db="EMBL/GenBank/DDBJ databases">
        <title>Identification and distribution of gene clusters putatively required for synthesis of sphingolipid metabolism inhibitors in phylogenetically diverse species of the filamentous fungus Fusarium.</title>
        <authorList>
            <person name="Kim H.-S."/>
            <person name="Busman M."/>
            <person name="Brown D.W."/>
            <person name="Divon H."/>
            <person name="Uhlig S."/>
            <person name="Proctor R.H."/>
        </authorList>
    </citation>
    <scope>NUCLEOTIDE SEQUENCE [LARGE SCALE GENOMIC DNA]</scope>
    <source>
        <strain evidence="6 7">NRRL 66235</strain>
    </source>
</reference>
<keyword evidence="1" id="KW-0285">Flavoprotein</keyword>
<dbReference type="PRINTS" id="PR00420">
    <property type="entry name" value="RNGMNOXGNASE"/>
</dbReference>
<protein>
    <submittedName>
        <fullName evidence="6">Tetracycline resistance from transposon</fullName>
    </submittedName>
</protein>
<dbReference type="PANTHER" id="PTHR46972:SF1">
    <property type="entry name" value="FAD DEPENDENT OXIDOREDUCTASE DOMAIN-CONTAINING PROTEIN"/>
    <property type="match status" value="1"/>
</dbReference>
<gene>
    <name evidence="6" type="ORF">FMUND_1827</name>
</gene>
<dbReference type="GO" id="GO:0071949">
    <property type="term" value="F:FAD binding"/>
    <property type="evidence" value="ECO:0007669"/>
    <property type="project" value="InterPro"/>
</dbReference>
<keyword evidence="2" id="KW-0274">FAD</keyword>
<evidence type="ECO:0000256" key="4">
    <source>
        <dbReference type="ARBA" id="ARBA00023033"/>
    </source>
</evidence>
<dbReference type="InterPro" id="IPR002938">
    <property type="entry name" value="FAD-bd"/>
</dbReference>
<dbReference type="SUPFAM" id="SSF51905">
    <property type="entry name" value="FAD/NAD(P)-binding domain"/>
    <property type="match status" value="1"/>
</dbReference>
<keyword evidence="3" id="KW-0560">Oxidoreductase</keyword>
<comment type="caution">
    <text evidence="6">The sequence shown here is derived from an EMBL/GenBank/DDBJ whole genome shotgun (WGS) entry which is preliminary data.</text>
</comment>
<accession>A0A8H5Z3A3</accession>
<name>A0A8H5Z3A3_9HYPO</name>
<organism evidence="6 7">
    <name type="scientific">Fusarium mundagurra</name>
    <dbReference type="NCBI Taxonomy" id="1567541"/>
    <lineage>
        <taxon>Eukaryota</taxon>
        <taxon>Fungi</taxon>
        <taxon>Dikarya</taxon>
        <taxon>Ascomycota</taxon>
        <taxon>Pezizomycotina</taxon>
        <taxon>Sordariomycetes</taxon>
        <taxon>Hypocreomycetidae</taxon>
        <taxon>Hypocreales</taxon>
        <taxon>Nectriaceae</taxon>
        <taxon>Fusarium</taxon>
        <taxon>Fusarium fujikuroi species complex</taxon>
    </lineage>
</organism>
<evidence type="ECO:0000313" key="6">
    <source>
        <dbReference type="EMBL" id="KAF5723444.1"/>
    </source>
</evidence>
<dbReference type="Proteomes" id="UP000544331">
    <property type="component" value="Unassembled WGS sequence"/>
</dbReference>
<proteinExistence type="predicted"/>
<evidence type="ECO:0000256" key="3">
    <source>
        <dbReference type="ARBA" id="ARBA00023002"/>
    </source>
</evidence>
<dbReference type="PANTHER" id="PTHR46972">
    <property type="entry name" value="MONOOXYGENASE ASQM-RELATED"/>
    <property type="match status" value="1"/>
</dbReference>
<dbReference type="OrthoDB" id="5033794at2759"/>
<evidence type="ECO:0000259" key="5">
    <source>
        <dbReference type="Pfam" id="PF01494"/>
    </source>
</evidence>
<dbReference type="AlphaFoldDB" id="A0A8H5Z3A3"/>
<dbReference type="Gene3D" id="3.50.50.60">
    <property type="entry name" value="FAD/NAD(P)-binding domain"/>
    <property type="match status" value="1"/>
</dbReference>
<dbReference type="EMBL" id="JAAOAN010000066">
    <property type="protein sequence ID" value="KAF5723444.1"/>
    <property type="molecule type" value="Genomic_DNA"/>
</dbReference>
<evidence type="ECO:0000256" key="1">
    <source>
        <dbReference type="ARBA" id="ARBA00022630"/>
    </source>
</evidence>
<keyword evidence="7" id="KW-1185">Reference proteome</keyword>
<sequence length="845" mass="96573">MANSADRVFHTLELAQQIVFELELKDFFRALLITKGLWESHIPNYVWEEHLMRLGYPLHTIRGTRHSLKSCYMSISQAADAINRGVSPGSNLMRLEDELGGNHTYEYHYDVDMAAPLIIQLSPPAKVSDKCNIFAIDVEDLRLLFTDVENFPRGVVFKGTVLLGVDYSAGDTYTPPIVLYNLDDWSLINKFTITRLSDDENINWLRDYQLYNNFIVITSVIFNQAEDMFQTWFDVWDVQGMKCGEIIVPDEQGFADDPFHSNDGSHYLTILSNPLLENRLQTTIQTWDLERMELTYKYTISQEDIDKDHCCHTTNGIVYICDDLAKVSEYWAVDGRPISRKVAEMEFNSDHSRKFSDGSRIVWEKWLTLYTKEGDVVQRFKVKQVQGHYYLEAGILFDRFIFCISWREKSKYATLMVYSKTGEKLTWTRLVVRGRCLRWFIDIAGRLVLIWDMSTEVTVFEGEAHPNFRSQGGTLDLHTATGLAALKEAQLFDEFLKHARYDGQYMAIVDKDLEYHLVRNADGKYNKIEERPEIDRSKLREILALSLPEGMIKWGHHLKKVEGRTLFFNHTTVDGFDLIVGADGAWSKVRKEIDPSLVPKFAGIAMHELEVTDAENNAPELTKLVNRGSVFASTDGNRTTIQQMGDGSLNIYCGYVTDNEDWAKPENCGFDPYNLKETTQALLNTKYKDWDPRLKQALELADGRCSPRSLYMLPIGSKWEHKQGLTLIGDAAHLMTPYAGEGVNQALDDAMQLAKAINGAANKDDAALDKAIKSFEKDMFARILPIQELTWGLLQDWMYTPGAPKAVMAKSMSRHVKHRLPLVLQPLGLAAVHGYYFLKNKNLIS</sequence>
<evidence type="ECO:0000256" key="2">
    <source>
        <dbReference type="ARBA" id="ARBA00022827"/>
    </source>
</evidence>